<dbReference type="InterPro" id="IPR052524">
    <property type="entry name" value="MFS_Cyanate_Porter"/>
</dbReference>
<reference evidence="1" key="1">
    <citation type="submission" date="2019-04" db="EMBL/GenBank/DDBJ databases">
        <authorList>
            <consortium name="GenomeTrakr network: Whole genome sequencing for foodborne pathogen traceback"/>
        </authorList>
    </citation>
    <scope>NUCLEOTIDE SEQUENCE</scope>
    <source>
        <strain evidence="1">TTU_498</strain>
    </source>
</reference>
<accession>A0A5T1BMV6</accession>
<sequence length="113" mass="12473">MCSIYVIAFVMLFVFDSKTSIIISAFIMGFPWGGVFGIALLFIAQKSSNTQVAAKLSALAQGFGYLIAAQGQWIIGFLHDKFENFSLAILMLIFVGILVNIFGYLSYKSQVIR</sequence>
<dbReference type="RefSeq" id="WP_116487162.1">
    <property type="nucleotide sequence ID" value="NZ_CP071575.1"/>
</dbReference>
<dbReference type="AlphaFoldDB" id="A0A5T1BMV6"/>
<dbReference type="SUPFAM" id="SSF103473">
    <property type="entry name" value="MFS general substrate transporter"/>
    <property type="match status" value="1"/>
</dbReference>
<comment type="caution">
    <text evidence="1">The sequence shown here is derived from an EMBL/GenBank/DDBJ whole genome shotgun (WGS) entry which is preliminary data.</text>
</comment>
<organism evidence="1">
    <name type="scientific">Campylobacter jejuni</name>
    <dbReference type="NCBI Taxonomy" id="197"/>
    <lineage>
        <taxon>Bacteria</taxon>
        <taxon>Pseudomonadati</taxon>
        <taxon>Campylobacterota</taxon>
        <taxon>Epsilonproteobacteria</taxon>
        <taxon>Campylobacterales</taxon>
        <taxon>Campylobacteraceae</taxon>
        <taxon>Campylobacter</taxon>
    </lineage>
</organism>
<name>A0A5T1BMV6_CAMJU</name>
<proteinExistence type="predicted"/>
<protein>
    <recommendedName>
        <fullName evidence="2">MFS transporter</fullName>
    </recommendedName>
</protein>
<evidence type="ECO:0000313" key="1">
    <source>
        <dbReference type="EMBL" id="EAK7278656.1"/>
    </source>
</evidence>
<dbReference type="PANTHER" id="PTHR23523:SF2">
    <property type="entry name" value="2-NITROIMIDAZOLE TRANSPORTER"/>
    <property type="match status" value="1"/>
</dbReference>
<evidence type="ECO:0008006" key="2">
    <source>
        <dbReference type="Google" id="ProtNLM"/>
    </source>
</evidence>
<gene>
    <name evidence="1" type="ORF">FBF98_02355</name>
</gene>
<dbReference type="EMBL" id="AACIUB010000008">
    <property type="protein sequence ID" value="EAK7278656.1"/>
    <property type="molecule type" value="Genomic_DNA"/>
</dbReference>
<dbReference type="InterPro" id="IPR036259">
    <property type="entry name" value="MFS_trans_sf"/>
</dbReference>
<dbReference type="PANTHER" id="PTHR23523">
    <property type="match status" value="1"/>
</dbReference>